<evidence type="ECO:0000256" key="16">
    <source>
        <dbReference type="ARBA" id="ARBA00023128"/>
    </source>
</evidence>
<keyword evidence="9 19" id="KW-0479">Metal-binding</keyword>
<organism evidence="22 23">
    <name type="scientific">Callorhinchus milii</name>
    <name type="common">Ghost shark</name>
    <dbReference type="NCBI Taxonomy" id="7868"/>
    <lineage>
        <taxon>Eukaryota</taxon>
        <taxon>Metazoa</taxon>
        <taxon>Chordata</taxon>
        <taxon>Craniata</taxon>
        <taxon>Vertebrata</taxon>
        <taxon>Chondrichthyes</taxon>
        <taxon>Holocephali</taxon>
        <taxon>Chimaeriformes</taxon>
        <taxon>Callorhinchidae</taxon>
        <taxon>Callorhinchus</taxon>
    </lineage>
</organism>
<comment type="catalytic activity">
    <reaction evidence="1 19">
        <text>[E2 ubiquitin-conjugating enzyme]-S-ubiquitinyl-L-cysteine + [acceptor protein]-L-lysine = [E2 ubiquitin-conjugating enzyme]-L-cysteine + [acceptor protein]-N(6)-ubiquitinyl-L-lysine.</text>
        <dbReference type="EC" id="2.3.2.31"/>
    </reaction>
</comment>
<gene>
    <name evidence="22" type="primary">prkn</name>
</gene>
<evidence type="ECO:0000256" key="5">
    <source>
        <dbReference type="ARBA" id="ARBA00012251"/>
    </source>
</evidence>
<dbReference type="InParanoid" id="A0A4W3GYQ7"/>
<comment type="pathway">
    <text evidence="4 19">Protein modification; protein ubiquitination.</text>
</comment>
<reference evidence="22" key="4">
    <citation type="submission" date="2025-08" db="UniProtKB">
        <authorList>
            <consortium name="Ensembl"/>
        </authorList>
    </citation>
    <scope>IDENTIFICATION</scope>
</reference>
<dbReference type="PRINTS" id="PR01475">
    <property type="entry name" value="PARKIN"/>
</dbReference>
<feature type="domain" description="RING-type" evidence="21">
    <location>
        <begin position="169"/>
        <end position="400"/>
    </location>
</feature>
<dbReference type="InterPro" id="IPR047534">
    <property type="entry name" value="BRcat_RBR_parkin"/>
</dbReference>
<dbReference type="CDD" id="cd21382">
    <property type="entry name" value="RING0_parkin"/>
    <property type="match status" value="1"/>
</dbReference>
<evidence type="ECO:0000256" key="19">
    <source>
        <dbReference type="PIRNR" id="PIRNR037880"/>
    </source>
</evidence>
<dbReference type="EC" id="2.3.2.31" evidence="5 19"/>
<comment type="subunit">
    <text evidence="19">Forms an E3 ubiquitin ligase complex.</text>
</comment>
<dbReference type="Ensembl" id="ENSCMIT00000008910.1">
    <property type="protein sequence ID" value="ENSCMIP00000008666.1"/>
    <property type="gene ID" value="ENSCMIG00000004644.1"/>
</dbReference>
<dbReference type="OMA" id="DPKWDIK"/>
<dbReference type="SUPFAM" id="SSF57850">
    <property type="entry name" value="RING/U-box"/>
    <property type="match status" value="1"/>
</dbReference>
<evidence type="ECO:0000256" key="13">
    <source>
        <dbReference type="ARBA" id="ARBA00022833"/>
    </source>
</evidence>
<keyword evidence="6" id="KW-0963">Cytoplasm</keyword>
<reference evidence="23" key="2">
    <citation type="journal article" date="2007" name="PLoS Biol.">
        <title>Survey sequencing and comparative analysis of the elephant shark (Callorhinchus milii) genome.</title>
        <authorList>
            <person name="Venkatesh B."/>
            <person name="Kirkness E.F."/>
            <person name="Loh Y.H."/>
            <person name="Halpern A.L."/>
            <person name="Lee A.P."/>
            <person name="Johnson J."/>
            <person name="Dandona N."/>
            <person name="Viswanathan L.D."/>
            <person name="Tay A."/>
            <person name="Venter J.C."/>
            <person name="Strausberg R.L."/>
            <person name="Brenner S."/>
        </authorList>
    </citation>
    <scope>NUCLEOTIDE SEQUENCE [LARGE SCALE GENOMIC DNA]</scope>
</reference>
<dbReference type="InterPro" id="IPR003977">
    <property type="entry name" value="Parkin"/>
</dbReference>
<dbReference type="UniPathway" id="UPA00143"/>
<name>A0A4W3GYQ7_CALMI</name>
<evidence type="ECO:0000256" key="4">
    <source>
        <dbReference type="ARBA" id="ARBA00004906"/>
    </source>
</evidence>
<keyword evidence="23" id="KW-1185">Reference proteome</keyword>
<dbReference type="GO" id="GO:0016567">
    <property type="term" value="P:protein ubiquitination"/>
    <property type="evidence" value="ECO:0007669"/>
    <property type="project" value="UniProtKB-UniRule"/>
</dbReference>
<dbReference type="GO" id="GO:0000151">
    <property type="term" value="C:ubiquitin ligase complex"/>
    <property type="evidence" value="ECO:0007669"/>
    <property type="project" value="UniProtKB-UniRule"/>
</dbReference>
<dbReference type="InterPro" id="IPR031127">
    <property type="entry name" value="E3_UB_ligase_RBR"/>
</dbReference>
<dbReference type="Gene3D" id="2.20.25.20">
    <property type="match status" value="1"/>
</dbReference>
<evidence type="ECO:0000256" key="15">
    <source>
        <dbReference type="ARBA" id="ARBA00023006"/>
    </source>
</evidence>
<dbReference type="GO" id="GO:0009896">
    <property type="term" value="P:positive regulation of catabolic process"/>
    <property type="evidence" value="ECO:0007669"/>
    <property type="project" value="UniProtKB-ARBA"/>
</dbReference>
<reference evidence="23" key="3">
    <citation type="journal article" date="2014" name="Nature">
        <title>Elephant shark genome provides unique insights into gnathostome evolution.</title>
        <authorList>
            <consortium name="International Elephant Shark Genome Sequencing Consortium"/>
            <person name="Venkatesh B."/>
            <person name="Lee A.P."/>
            <person name="Ravi V."/>
            <person name="Maurya A.K."/>
            <person name="Lian M.M."/>
            <person name="Swann J.B."/>
            <person name="Ohta Y."/>
            <person name="Flajnik M.F."/>
            <person name="Sutoh Y."/>
            <person name="Kasahara M."/>
            <person name="Hoon S."/>
            <person name="Gangu V."/>
            <person name="Roy S.W."/>
            <person name="Irimia M."/>
            <person name="Korzh V."/>
            <person name="Kondrychyn I."/>
            <person name="Lim Z.W."/>
            <person name="Tay B.H."/>
            <person name="Tohari S."/>
            <person name="Kong K.W."/>
            <person name="Ho S."/>
            <person name="Lorente-Galdos B."/>
            <person name="Quilez J."/>
            <person name="Marques-Bonet T."/>
            <person name="Raney B.J."/>
            <person name="Ingham P.W."/>
            <person name="Tay A."/>
            <person name="Hillier L.W."/>
            <person name="Minx P."/>
            <person name="Boehm T."/>
            <person name="Wilson R.K."/>
            <person name="Brenner S."/>
            <person name="Warren W.C."/>
        </authorList>
    </citation>
    <scope>NUCLEOTIDE SEQUENCE [LARGE SCALE GENOMIC DNA]</scope>
</reference>
<dbReference type="Proteomes" id="UP000314986">
    <property type="component" value="Unassembled WGS sequence"/>
</dbReference>
<keyword evidence="16 19" id="KW-0496">Mitochondrion</keyword>
<evidence type="ECO:0000256" key="10">
    <source>
        <dbReference type="ARBA" id="ARBA00022737"/>
    </source>
</evidence>
<dbReference type="Pfam" id="PF17978">
    <property type="entry name" value="zf-RING_14"/>
    <property type="match status" value="1"/>
</dbReference>
<evidence type="ECO:0000256" key="11">
    <source>
        <dbReference type="ARBA" id="ARBA00022771"/>
    </source>
</evidence>
<dbReference type="GO" id="GO:0008270">
    <property type="term" value="F:zinc ion binding"/>
    <property type="evidence" value="ECO:0007669"/>
    <property type="project" value="UniProtKB-KW"/>
</dbReference>
<dbReference type="STRING" id="7868.ENSCMIP00000008666"/>
<dbReference type="CDD" id="cd16627">
    <property type="entry name" value="RING-HC_RBR_parkin"/>
    <property type="match status" value="1"/>
</dbReference>
<keyword evidence="7" id="KW-0597">Phosphoprotein</keyword>
<sequence>MIQQSTVHVVQSISNPIQSSASNSGSGILERRNGNEVISLTQVDLSTSVFSGQSTGLHLTVAKPDSEQLRGKGGSTHYKSFYVYCKNLCKAIQPGKLRVRCSKCQQGTLTLTRDPSCWEDVLVRNRLMGVCQAQDCDGTVAEFYFKCGAHPTSDSDTSVVLNLITPNRQHVPCITCTDTGDPVLVFPCADCHVICLDCFRLYCMTRLNDRQFIHDPQLGYTLPCVAGCPDSAIKELHHFRILGNHQYDRYQRYGAEEYVLCMRGVLCPSPGCGAGLLPDAGVRRIECLQQDGVGCGFVFCRECKEEYHEGQCCVLRVRERAPEQQAYVVDPQAAQLARWEEASRQTIEQTTKPCPKCHVPVEKHGGCMHMKCPRSSCLFQWCWLCGMEWNRDCMGDHWFG</sequence>
<evidence type="ECO:0000256" key="14">
    <source>
        <dbReference type="ARBA" id="ARBA00022843"/>
    </source>
</evidence>
<reference evidence="23" key="1">
    <citation type="journal article" date="2006" name="Science">
        <title>Ancient noncoding elements conserved in the human genome.</title>
        <authorList>
            <person name="Venkatesh B."/>
            <person name="Kirkness E.F."/>
            <person name="Loh Y.H."/>
            <person name="Halpern A.L."/>
            <person name="Lee A.P."/>
            <person name="Johnson J."/>
            <person name="Dandona N."/>
            <person name="Viswanathan L.D."/>
            <person name="Tay A."/>
            <person name="Venter J.C."/>
            <person name="Strausberg R.L."/>
            <person name="Brenner S."/>
        </authorList>
    </citation>
    <scope>NUCLEOTIDE SEQUENCE [LARGE SCALE GENOMIC DNA]</scope>
</reference>
<protein>
    <recommendedName>
        <fullName evidence="18 19">E3 ubiquitin-protein ligase parkin</fullName>
        <ecNumber evidence="5 19">2.3.2.31</ecNumber>
    </recommendedName>
</protein>
<evidence type="ECO:0000256" key="3">
    <source>
        <dbReference type="ARBA" id="ARBA00004514"/>
    </source>
</evidence>
<dbReference type="InterPro" id="IPR041170">
    <property type="entry name" value="Znf-RING_14"/>
</dbReference>
<evidence type="ECO:0000256" key="18">
    <source>
        <dbReference type="ARBA" id="ARBA00029536"/>
    </source>
</evidence>
<dbReference type="InterPro" id="IPR054694">
    <property type="entry name" value="Parkin-like_IBR"/>
</dbReference>
<dbReference type="GO" id="GO:0005739">
    <property type="term" value="C:mitochondrion"/>
    <property type="evidence" value="ECO:0007669"/>
    <property type="project" value="UniProtKB-SubCell"/>
</dbReference>
<comment type="similarity">
    <text evidence="17 19">Belongs to the RBR family. Parkin subfamily.</text>
</comment>
<keyword evidence="13 19" id="KW-0862">Zinc</keyword>
<evidence type="ECO:0000256" key="12">
    <source>
        <dbReference type="ARBA" id="ARBA00022786"/>
    </source>
</evidence>
<dbReference type="PROSITE" id="PS51873">
    <property type="entry name" value="TRIAD"/>
    <property type="match status" value="1"/>
</dbReference>
<keyword evidence="14 19" id="KW-0832">Ubl conjugation</keyword>
<dbReference type="GO" id="GO:0005829">
    <property type="term" value="C:cytosol"/>
    <property type="evidence" value="ECO:0007669"/>
    <property type="project" value="UniProtKB-SubCell"/>
</dbReference>
<evidence type="ECO:0000256" key="1">
    <source>
        <dbReference type="ARBA" id="ARBA00001798"/>
    </source>
</evidence>
<evidence type="ECO:0000259" key="21">
    <source>
        <dbReference type="PROSITE" id="PS51873"/>
    </source>
</evidence>
<evidence type="ECO:0000313" key="22">
    <source>
        <dbReference type="Ensembl" id="ENSCMIP00000008666.1"/>
    </source>
</evidence>
<accession>A0A4W3GYQ7</accession>
<keyword evidence="8" id="KW-0808">Transferase</keyword>
<comment type="function">
    <text evidence="19">Functions within a multiprotein E3 ubiquitin ligase complex, catalyzing the covalent attachment of ubiquitin moieties onto substrate proteins.</text>
</comment>
<dbReference type="FunFam" id="1.20.120.1750:FF:000009">
    <property type="entry name" value="E3 ubiquitin-protein ligase parkin"/>
    <property type="match status" value="1"/>
</dbReference>
<dbReference type="PIRSF" id="PIRSF037880">
    <property type="entry name" value="Parkin"/>
    <property type="match status" value="1"/>
</dbReference>
<keyword evidence="12 19" id="KW-0833">Ubl conjugation pathway</keyword>
<keyword evidence="10" id="KW-0677">Repeat</keyword>
<evidence type="ECO:0000256" key="20">
    <source>
        <dbReference type="PIRSR" id="PIRSR037880-1"/>
    </source>
</evidence>
<dbReference type="GO" id="GO:0061630">
    <property type="term" value="F:ubiquitin protein ligase activity"/>
    <property type="evidence" value="ECO:0007669"/>
    <property type="project" value="UniProtKB-EC"/>
</dbReference>
<dbReference type="GO" id="GO:0022603">
    <property type="term" value="P:regulation of anatomical structure morphogenesis"/>
    <property type="evidence" value="ECO:0007669"/>
    <property type="project" value="UniProtKB-ARBA"/>
</dbReference>
<dbReference type="InterPro" id="IPR002867">
    <property type="entry name" value="IBR_dom"/>
</dbReference>
<evidence type="ECO:0000313" key="23">
    <source>
        <dbReference type="Proteomes" id="UP000314986"/>
    </source>
</evidence>
<keyword evidence="15 19" id="KW-0072">Autophagy</keyword>
<dbReference type="Pfam" id="PF17976">
    <property type="entry name" value="zf-RING_12"/>
    <property type="match status" value="1"/>
</dbReference>
<dbReference type="AlphaFoldDB" id="A0A4W3GYQ7"/>
<dbReference type="InterPro" id="IPR047535">
    <property type="entry name" value="RING-HC_RBR_parkin"/>
</dbReference>
<dbReference type="CDD" id="cd20357">
    <property type="entry name" value="Rcat_RBR_parkin"/>
    <property type="match status" value="1"/>
</dbReference>
<dbReference type="PANTHER" id="PTHR11685">
    <property type="entry name" value="RBR FAMILY RING FINGER AND IBR DOMAIN-CONTAINING"/>
    <property type="match status" value="1"/>
</dbReference>
<dbReference type="FunFam" id="2.20.25.20:FF:000008">
    <property type="entry name" value="E3 ubiquitin-protein ligase parkin"/>
    <property type="match status" value="1"/>
</dbReference>
<comment type="subcellular location">
    <subcellularLocation>
        <location evidence="3">Cytoplasm</location>
        <location evidence="3">Cytosol</location>
    </subcellularLocation>
    <subcellularLocation>
        <location evidence="2 19">Mitochondrion</location>
    </subcellularLocation>
</comment>
<dbReference type="GO" id="GO:0006950">
    <property type="term" value="P:response to stress"/>
    <property type="evidence" value="ECO:0007669"/>
    <property type="project" value="UniProtKB-ARBA"/>
</dbReference>
<evidence type="ECO:0000256" key="9">
    <source>
        <dbReference type="ARBA" id="ARBA00022723"/>
    </source>
</evidence>
<dbReference type="Gene3D" id="1.20.120.1750">
    <property type="match status" value="1"/>
</dbReference>
<proteinExistence type="inferred from homology"/>
<dbReference type="InterPro" id="IPR044066">
    <property type="entry name" value="TRIAD_supradom"/>
</dbReference>
<dbReference type="GO" id="GO:1902532">
    <property type="term" value="P:negative regulation of intracellular signal transduction"/>
    <property type="evidence" value="ECO:0007669"/>
    <property type="project" value="UniProtKB-ARBA"/>
</dbReference>
<dbReference type="GO" id="GO:0000423">
    <property type="term" value="P:mitophagy"/>
    <property type="evidence" value="ECO:0007669"/>
    <property type="project" value="UniProtKB-ARBA"/>
</dbReference>
<dbReference type="InterPro" id="IPR041565">
    <property type="entry name" value="Parkin_Znf-RING"/>
</dbReference>
<dbReference type="SMART" id="SM00647">
    <property type="entry name" value="IBR"/>
    <property type="match status" value="2"/>
</dbReference>
<dbReference type="Pfam" id="PF22605">
    <property type="entry name" value="IBR_2"/>
    <property type="match status" value="1"/>
</dbReference>
<evidence type="ECO:0000256" key="17">
    <source>
        <dbReference type="ARBA" id="ARBA00029442"/>
    </source>
</evidence>
<dbReference type="GeneTree" id="ENSGT00390000011034"/>
<reference evidence="22" key="5">
    <citation type="submission" date="2025-09" db="UniProtKB">
        <authorList>
            <consortium name="Ensembl"/>
        </authorList>
    </citation>
    <scope>IDENTIFICATION</scope>
</reference>
<feature type="active site" evidence="20">
    <location>
        <position position="367"/>
    </location>
</feature>
<evidence type="ECO:0000256" key="7">
    <source>
        <dbReference type="ARBA" id="ARBA00022553"/>
    </source>
</evidence>
<keyword evidence="11" id="KW-0863">Zinc-finger</keyword>
<dbReference type="CDD" id="cd20340">
    <property type="entry name" value="BRcat_RBR_parkin"/>
    <property type="match status" value="1"/>
</dbReference>
<evidence type="ECO:0000256" key="2">
    <source>
        <dbReference type="ARBA" id="ARBA00004173"/>
    </source>
</evidence>
<evidence type="ECO:0000256" key="6">
    <source>
        <dbReference type="ARBA" id="ARBA00022490"/>
    </source>
</evidence>
<dbReference type="InterPro" id="IPR047536">
    <property type="entry name" value="Rcat_RBR_parkin"/>
</dbReference>
<evidence type="ECO:0000256" key="8">
    <source>
        <dbReference type="ARBA" id="ARBA00022679"/>
    </source>
</evidence>